<dbReference type="EMBL" id="GBXM01034372">
    <property type="protein sequence ID" value="JAH74205.1"/>
    <property type="molecule type" value="Transcribed_RNA"/>
</dbReference>
<accession>A0A0E9V9P6</accession>
<evidence type="ECO:0000313" key="1">
    <source>
        <dbReference type="EMBL" id="JAH74205.1"/>
    </source>
</evidence>
<proteinExistence type="predicted"/>
<dbReference type="AlphaFoldDB" id="A0A0E9V9P6"/>
<sequence>MQATETLIYLLLRCVKRGPSKKDYLLSFFFLRGFDK</sequence>
<organism evidence="1">
    <name type="scientific">Anguilla anguilla</name>
    <name type="common">European freshwater eel</name>
    <name type="synonym">Muraena anguilla</name>
    <dbReference type="NCBI Taxonomy" id="7936"/>
    <lineage>
        <taxon>Eukaryota</taxon>
        <taxon>Metazoa</taxon>
        <taxon>Chordata</taxon>
        <taxon>Craniata</taxon>
        <taxon>Vertebrata</taxon>
        <taxon>Euteleostomi</taxon>
        <taxon>Actinopterygii</taxon>
        <taxon>Neopterygii</taxon>
        <taxon>Teleostei</taxon>
        <taxon>Anguilliformes</taxon>
        <taxon>Anguillidae</taxon>
        <taxon>Anguilla</taxon>
    </lineage>
</organism>
<name>A0A0E9V9P6_ANGAN</name>
<protein>
    <submittedName>
        <fullName evidence="1">Uncharacterized protein</fullName>
    </submittedName>
</protein>
<reference evidence="1" key="1">
    <citation type="submission" date="2014-11" db="EMBL/GenBank/DDBJ databases">
        <authorList>
            <person name="Amaro Gonzalez C."/>
        </authorList>
    </citation>
    <scope>NUCLEOTIDE SEQUENCE</scope>
</reference>
<reference evidence="1" key="2">
    <citation type="journal article" date="2015" name="Fish Shellfish Immunol.">
        <title>Early steps in the European eel (Anguilla anguilla)-Vibrio vulnificus interaction in the gills: Role of the RtxA13 toxin.</title>
        <authorList>
            <person name="Callol A."/>
            <person name="Pajuelo D."/>
            <person name="Ebbesson L."/>
            <person name="Teles M."/>
            <person name="MacKenzie S."/>
            <person name="Amaro C."/>
        </authorList>
    </citation>
    <scope>NUCLEOTIDE SEQUENCE</scope>
</reference>